<dbReference type="SUPFAM" id="SSF109998">
    <property type="entry name" value="Triger factor/SurA peptide-binding domain-like"/>
    <property type="match status" value="1"/>
</dbReference>
<evidence type="ECO:0000256" key="4">
    <source>
        <dbReference type="ARBA" id="ARBA00018370"/>
    </source>
</evidence>
<dbReference type="GO" id="GO:0016853">
    <property type="term" value="F:isomerase activity"/>
    <property type="evidence" value="ECO:0007669"/>
    <property type="project" value="UniProtKB-KW"/>
</dbReference>
<evidence type="ECO:0000256" key="8">
    <source>
        <dbReference type="PROSITE-ProRule" id="PRU00278"/>
    </source>
</evidence>
<protein>
    <recommendedName>
        <fullName evidence="4">Parvulin-like PPIase</fullName>
        <ecNumber evidence="3">5.2.1.8</ecNumber>
    </recommendedName>
    <alternativeName>
        <fullName evidence="6">Peptidyl-prolyl cis-trans isomerase plp</fullName>
    </alternativeName>
    <alternativeName>
        <fullName evidence="7">Rotamase plp</fullName>
    </alternativeName>
</protein>
<organism evidence="12 13">
    <name type="scientific">Rhodocista pekingensis</name>
    <dbReference type="NCBI Taxonomy" id="201185"/>
    <lineage>
        <taxon>Bacteria</taxon>
        <taxon>Pseudomonadati</taxon>
        <taxon>Pseudomonadota</taxon>
        <taxon>Alphaproteobacteria</taxon>
        <taxon>Rhodospirillales</taxon>
        <taxon>Azospirillaceae</taxon>
        <taxon>Rhodocista</taxon>
    </lineage>
</organism>
<gene>
    <name evidence="12" type="ORF">ACFQPS_05945</name>
</gene>
<comment type="catalytic activity">
    <reaction evidence="1">
        <text>[protein]-peptidylproline (omega=180) = [protein]-peptidylproline (omega=0)</text>
        <dbReference type="Rhea" id="RHEA:16237"/>
        <dbReference type="Rhea" id="RHEA-COMP:10747"/>
        <dbReference type="Rhea" id="RHEA-COMP:10748"/>
        <dbReference type="ChEBI" id="CHEBI:83833"/>
        <dbReference type="ChEBI" id="CHEBI:83834"/>
        <dbReference type="EC" id="5.2.1.8"/>
    </reaction>
</comment>
<dbReference type="InterPro" id="IPR027304">
    <property type="entry name" value="Trigger_fact/SurA_dom_sf"/>
</dbReference>
<comment type="similarity">
    <text evidence="2">Belongs to the PpiC/parvulin rotamase family.</text>
</comment>
<keyword evidence="10" id="KW-0732">Signal</keyword>
<sequence>MISKKVRAAIAAAALGTVATVAMGPSPLLAQEAKPAAQAPAGQADDNPVVARVNGKEIRRTEVLAALQQLPPQVQQLPLPMVYPAVLEQVVNAHLVTQAGYKDKLQDTTEVKQRLKAAEERFVQEAFLKKAIDAKMSDALVKKKFDEWLKENPPQDEVRARHILVQTKEEAEALIKQIKGGADFNKLAAEQKIDTAAAQQQGDLGYFTKDQMVEPFAKAAFAMKSGDVSQTPVETQFGWHVIKVEDKRKQTPPTYEEAAPELRQVVAQDIAGDVVEGLRKQAKVEMFGIDGGPMPPPPAPPAGNGAAKPAGKDGK</sequence>
<feature type="chain" id="PRO_5045221365" description="Parvulin-like PPIase" evidence="10">
    <location>
        <begin position="31"/>
        <end position="315"/>
    </location>
</feature>
<dbReference type="SUPFAM" id="SSF54534">
    <property type="entry name" value="FKBP-like"/>
    <property type="match status" value="1"/>
</dbReference>
<evidence type="ECO:0000256" key="7">
    <source>
        <dbReference type="ARBA" id="ARBA00031484"/>
    </source>
</evidence>
<dbReference type="PANTHER" id="PTHR47245:SF2">
    <property type="entry name" value="PEPTIDYL-PROLYL CIS-TRANS ISOMERASE HP_0175-RELATED"/>
    <property type="match status" value="1"/>
</dbReference>
<evidence type="ECO:0000259" key="11">
    <source>
        <dbReference type="PROSITE" id="PS50198"/>
    </source>
</evidence>
<dbReference type="InterPro" id="IPR046357">
    <property type="entry name" value="PPIase_dom_sf"/>
</dbReference>
<feature type="signal peptide" evidence="10">
    <location>
        <begin position="1"/>
        <end position="30"/>
    </location>
</feature>
<evidence type="ECO:0000256" key="9">
    <source>
        <dbReference type="SAM" id="MobiDB-lite"/>
    </source>
</evidence>
<feature type="region of interest" description="Disordered" evidence="9">
    <location>
        <begin position="287"/>
        <end position="315"/>
    </location>
</feature>
<dbReference type="RefSeq" id="WP_377357271.1">
    <property type="nucleotide sequence ID" value="NZ_JBHTCM010000006.1"/>
</dbReference>
<dbReference type="PANTHER" id="PTHR47245">
    <property type="entry name" value="PEPTIDYLPROLYL ISOMERASE"/>
    <property type="match status" value="1"/>
</dbReference>
<keyword evidence="8 12" id="KW-0413">Isomerase</keyword>
<dbReference type="EC" id="5.2.1.8" evidence="3"/>
<name>A0ABW2KRT2_9PROT</name>
<dbReference type="Proteomes" id="UP001596456">
    <property type="component" value="Unassembled WGS sequence"/>
</dbReference>
<proteinExistence type="inferred from homology"/>
<evidence type="ECO:0000313" key="13">
    <source>
        <dbReference type="Proteomes" id="UP001596456"/>
    </source>
</evidence>
<evidence type="ECO:0000256" key="5">
    <source>
        <dbReference type="ARBA" id="ARBA00023110"/>
    </source>
</evidence>
<reference evidence="13" key="1">
    <citation type="journal article" date="2019" name="Int. J. Syst. Evol. Microbiol.">
        <title>The Global Catalogue of Microorganisms (GCM) 10K type strain sequencing project: providing services to taxonomists for standard genome sequencing and annotation.</title>
        <authorList>
            <consortium name="The Broad Institute Genomics Platform"/>
            <consortium name="The Broad Institute Genome Sequencing Center for Infectious Disease"/>
            <person name="Wu L."/>
            <person name="Ma J."/>
        </authorList>
    </citation>
    <scope>NUCLEOTIDE SEQUENCE [LARGE SCALE GENOMIC DNA]</scope>
    <source>
        <strain evidence="13">CGMCC 1.16275</strain>
    </source>
</reference>
<comment type="caution">
    <text evidence="12">The sequence shown here is derived from an EMBL/GenBank/DDBJ whole genome shotgun (WGS) entry which is preliminary data.</text>
</comment>
<dbReference type="Pfam" id="PF13616">
    <property type="entry name" value="Rotamase_3"/>
    <property type="match status" value="1"/>
</dbReference>
<dbReference type="Gene3D" id="3.10.50.40">
    <property type="match status" value="1"/>
</dbReference>
<dbReference type="InterPro" id="IPR050245">
    <property type="entry name" value="PrsA_foldase"/>
</dbReference>
<evidence type="ECO:0000256" key="6">
    <source>
        <dbReference type="ARBA" id="ARBA00030642"/>
    </source>
</evidence>
<evidence type="ECO:0000256" key="1">
    <source>
        <dbReference type="ARBA" id="ARBA00000971"/>
    </source>
</evidence>
<evidence type="ECO:0000313" key="12">
    <source>
        <dbReference type="EMBL" id="MFC7332697.1"/>
    </source>
</evidence>
<evidence type="ECO:0000256" key="2">
    <source>
        <dbReference type="ARBA" id="ARBA00007656"/>
    </source>
</evidence>
<keyword evidence="5 8" id="KW-0697">Rotamase</keyword>
<dbReference type="Gene3D" id="1.10.8.1040">
    <property type="match status" value="1"/>
</dbReference>
<dbReference type="EMBL" id="JBHTCM010000006">
    <property type="protein sequence ID" value="MFC7332697.1"/>
    <property type="molecule type" value="Genomic_DNA"/>
</dbReference>
<accession>A0ABW2KRT2</accession>
<feature type="domain" description="PpiC" evidence="11">
    <location>
        <begin position="155"/>
        <end position="246"/>
    </location>
</feature>
<dbReference type="PROSITE" id="PS50198">
    <property type="entry name" value="PPIC_PPIASE_2"/>
    <property type="match status" value="1"/>
</dbReference>
<evidence type="ECO:0000256" key="3">
    <source>
        <dbReference type="ARBA" id="ARBA00013194"/>
    </source>
</evidence>
<dbReference type="InterPro" id="IPR000297">
    <property type="entry name" value="PPIase_PpiC"/>
</dbReference>
<keyword evidence="13" id="KW-1185">Reference proteome</keyword>
<evidence type="ECO:0000256" key="10">
    <source>
        <dbReference type="SAM" id="SignalP"/>
    </source>
</evidence>